<organism evidence="9 10">
    <name type="scientific">Paenochrobactrum gallinarii</name>
    <dbReference type="NCBI Taxonomy" id="643673"/>
    <lineage>
        <taxon>Bacteria</taxon>
        <taxon>Pseudomonadati</taxon>
        <taxon>Pseudomonadota</taxon>
        <taxon>Alphaproteobacteria</taxon>
        <taxon>Hyphomicrobiales</taxon>
        <taxon>Brucellaceae</taxon>
        <taxon>Paenochrobactrum</taxon>
    </lineage>
</organism>
<dbReference type="GO" id="GO:0005524">
    <property type="term" value="F:ATP binding"/>
    <property type="evidence" value="ECO:0007669"/>
    <property type="project" value="UniProtKB-KW"/>
</dbReference>
<gene>
    <name evidence="9" type="ORF">FHS77_002633</name>
</gene>
<keyword evidence="10" id="KW-1185">Reference proteome</keyword>
<evidence type="ECO:0000256" key="1">
    <source>
        <dbReference type="ARBA" id="ARBA00004533"/>
    </source>
</evidence>
<dbReference type="SUPFAM" id="SSF52540">
    <property type="entry name" value="P-loop containing nucleoside triphosphate hydrolases"/>
    <property type="match status" value="2"/>
</dbReference>
<dbReference type="InterPro" id="IPR050107">
    <property type="entry name" value="ABC_carbohydrate_import_ATPase"/>
</dbReference>
<feature type="domain" description="ABC transporter" evidence="8">
    <location>
        <begin position="263"/>
        <end position="504"/>
    </location>
</feature>
<keyword evidence="5" id="KW-0677">Repeat</keyword>
<evidence type="ECO:0000256" key="7">
    <source>
        <dbReference type="ARBA" id="ARBA00022840"/>
    </source>
</evidence>
<dbReference type="CDD" id="cd03216">
    <property type="entry name" value="ABC_Carb_Monos_I"/>
    <property type="match status" value="1"/>
</dbReference>
<dbReference type="PROSITE" id="PS00211">
    <property type="entry name" value="ABC_TRANSPORTER_1"/>
    <property type="match status" value="1"/>
</dbReference>
<dbReference type="CDD" id="cd03215">
    <property type="entry name" value="ABC_Carb_Monos_II"/>
    <property type="match status" value="1"/>
</dbReference>
<dbReference type="PROSITE" id="PS50893">
    <property type="entry name" value="ABC_TRANSPORTER_2"/>
    <property type="match status" value="2"/>
</dbReference>
<evidence type="ECO:0000256" key="6">
    <source>
        <dbReference type="ARBA" id="ARBA00022741"/>
    </source>
</evidence>
<dbReference type="Pfam" id="PF00005">
    <property type="entry name" value="ABC_tran"/>
    <property type="match status" value="2"/>
</dbReference>
<accession>A0A841LUQ1</accession>
<dbReference type="Proteomes" id="UP000555393">
    <property type="component" value="Unassembled WGS sequence"/>
</dbReference>
<protein>
    <submittedName>
        <fullName evidence="9">ABC-type sugar transport system ATPase subunit</fullName>
    </submittedName>
</protein>
<comment type="subcellular location">
    <subcellularLocation>
        <location evidence="1">Cell inner membrane</location>
    </subcellularLocation>
</comment>
<sequence length="510" mass="54671">MSVSSGSYQGAATPVLVARQVFKGFFGNPVLKGVDIALQPGRIHALLGENGAGKSTLINLLSGALAPDSGEIILDGVSLPRLNPAEAREAGISVVQQELSLTAELSILENIGLGAYPRRFGFIDYKKLYEQARIICERVGLTEPLETPVGNLSLGRRQMVEIAKALYRNPRVLILDEPTSSLSAHEAGILSSVILKLRDEGVALLYISHRLNEIRALCSHVTVLKDGVVTADKALSTTDSEELVRLMVGRDAGDIFPEWKHSSTGKKLVEIEGFNAGMVKDVSLDASAGEIVGIGGLVGQGQEDFLLGLYGAMSATANVAKLNGNVGLFKTVSAANTAGFAYVPADRKKEGLVLPHSIAANLLLPTLDHYTRHGLRQKSAENSAVAALVKRLTIKGDTNRPVQALSGGNQQKVALAKWLPMQPEILLLNDPTRGVDMETKREIYLMLRQFADEGKLILLLSSDTPELVHLCDRVMVFREGKVVSIIDHAGLSEESIVGAAMGLRAERKVA</sequence>
<comment type="similarity">
    <text evidence="2">Belongs to the ABC transporter superfamily.</text>
</comment>
<evidence type="ECO:0000256" key="2">
    <source>
        <dbReference type="ARBA" id="ARBA00005417"/>
    </source>
</evidence>
<dbReference type="InterPro" id="IPR003439">
    <property type="entry name" value="ABC_transporter-like_ATP-bd"/>
</dbReference>
<dbReference type="AlphaFoldDB" id="A0A841LUQ1"/>
<keyword evidence="4 9" id="KW-0762">Sugar transport</keyword>
<dbReference type="InterPro" id="IPR027417">
    <property type="entry name" value="P-loop_NTPase"/>
</dbReference>
<evidence type="ECO:0000256" key="3">
    <source>
        <dbReference type="ARBA" id="ARBA00022448"/>
    </source>
</evidence>
<keyword evidence="3" id="KW-0813">Transport</keyword>
<dbReference type="InterPro" id="IPR017871">
    <property type="entry name" value="ABC_transporter-like_CS"/>
</dbReference>
<reference evidence="9 10" key="1">
    <citation type="submission" date="2020-08" db="EMBL/GenBank/DDBJ databases">
        <title>Genomic Encyclopedia of Type Strains, Phase IV (KMG-IV): sequencing the most valuable type-strain genomes for metagenomic binning, comparative biology and taxonomic classification.</title>
        <authorList>
            <person name="Goeker M."/>
        </authorList>
    </citation>
    <scope>NUCLEOTIDE SEQUENCE [LARGE SCALE GENOMIC DNA]</scope>
    <source>
        <strain evidence="9 10">DSM 22336</strain>
    </source>
</reference>
<evidence type="ECO:0000256" key="4">
    <source>
        <dbReference type="ARBA" id="ARBA00022597"/>
    </source>
</evidence>
<dbReference type="Gene3D" id="3.40.50.300">
    <property type="entry name" value="P-loop containing nucleotide triphosphate hydrolases"/>
    <property type="match status" value="2"/>
</dbReference>
<dbReference type="InterPro" id="IPR003593">
    <property type="entry name" value="AAA+_ATPase"/>
</dbReference>
<evidence type="ECO:0000259" key="8">
    <source>
        <dbReference type="PROSITE" id="PS50893"/>
    </source>
</evidence>
<proteinExistence type="inferred from homology"/>
<evidence type="ECO:0000313" key="10">
    <source>
        <dbReference type="Proteomes" id="UP000555393"/>
    </source>
</evidence>
<keyword evidence="6" id="KW-0547">Nucleotide-binding</keyword>
<dbReference type="RefSeq" id="WP_184224011.1">
    <property type="nucleotide sequence ID" value="NZ_JACIIU010000016.1"/>
</dbReference>
<dbReference type="EMBL" id="JACIIU010000016">
    <property type="protein sequence ID" value="MBB6262065.1"/>
    <property type="molecule type" value="Genomic_DNA"/>
</dbReference>
<dbReference type="PANTHER" id="PTHR43790:SF9">
    <property type="entry name" value="GALACTOFURANOSE TRANSPORTER ATP-BINDING PROTEIN YTFR"/>
    <property type="match status" value="1"/>
</dbReference>
<dbReference type="SMART" id="SM00382">
    <property type="entry name" value="AAA"/>
    <property type="match status" value="1"/>
</dbReference>
<comment type="caution">
    <text evidence="9">The sequence shown here is derived from an EMBL/GenBank/DDBJ whole genome shotgun (WGS) entry which is preliminary data.</text>
</comment>
<dbReference type="GO" id="GO:0005886">
    <property type="term" value="C:plasma membrane"/>
    <property type="evidence" value="ECO:0007669"/>
    <property type="project" value="UniProtKB-SubCell"/>
</dbReference>
<dbReference type="PANTHER" id="PTHR43790">
    <property type="entry name" value="CARBOHYDRATE TRANSPORT ATP-BINDING PROTEIN MG119-RELATED"/>
    <property type="match status" value="1"/>
</dbReference>
<dbReference type="GO" id="GO:0016887">
    <property type="term" value="F:ATP hydrolysis activity"/>
    <property type="evidence" value="ECO:0007669"/>
    <property type="project" value="InterPro"/>
</dbReference>
<feature type="domain" description="ABC transporter" evidence="8">
    <location>
        <begin position="16"/>
        <end position="251"/>
    </location>
</feature>
<keyword evidence="7" id="KW-0067">ATP-binding</keyword>
<evidence type="ECO:0000313" key="9">
    <source>
        <dbReference type="EMBL" id="MBB6262065.1"/>
    </source>
</evidence>
<evidence type="ECO:0000256" key="5">
    <source>
        <dbReference type="ARBA" id="ARBA00022737"/>
    </source>
</evidence>
<name>A0A841LUQ1_9HYPH</name>